<reference evidence="2 3" key="1">
    <citation type="submission" date="2016-09" db="EMBL/GenBank/DDBJ databases">
        <title>Rhizobium sp. nov., a novel species isolated from the rice rhizosphere.</title>
        <authorList>
            <person name="Zhao J."/>
            <person name="Zhang X."/>
        </authorList>
    </citation>
    <scope>NUCLEOTIDE SEQUENCE [LARGE SCALE GENOMIC DNA]</scope>
    <source>
        <strain evidence="2 3">1.7048</strain>
    </source>
</reference>
<sequence>MVVFGTLAMALPAGAGTGTNAAATAATDLHPADYFRKAADSFAAGRKDEATFWLYVAQLRWRGRLAAHPELNPTGEPALFASLMETIGRPINEYAFGNVAKATAIIDRALAWDAAHPDRSVPEDVRRTMRSGLIGLRDDMRRNARDVRRQRTENGLTNR</sequence>
<evidence type="ECO:0000313" key="2">
    <source>
        <dbReference type="EMBL" id="OLP57935.1"/>
    </source>
</evidence>
<dbReference type="AlphaFoldDB" id="A0A1Q9ARL4"/>
<dbReference type="Proteomes" id="UP000186364">
    <property type="component" value="Unassembled WGS sequence"/>
</dbReference>
<feature type="signal peptide" evidence="1">
    <location>
        <begin position="1"/>
        <end position="15"/>
    </location>
</feature>
<protein>
    <submittedName>
        <fullName evidence="2">Uncharacterized protein</fullName>
    </submittedName>
</protein>
<gene>
    <name evidence="2" type="ORF">BJF93_13950</name>
</gene>
<evidence type="ECO:0000256" key="1">
    <source>
        <dbReference type="SAM" id="SignalP"/>
    </source>
</evidence>
<keyword evidence="1" id="KW-0732">Signal</keyword>
<comment type="caution">
    <text evidence="2">The sequence shown here is derived from an EMBL/GenBank/DDBJ whole genome shotgun (WGS) entry which is preliminary data.</text>
</comment>
<name>A0A1Q9ARL4_9HYPH</name>
<organism evidence="2 3">
    <name type="scientific">Xaviernesmea oryzae</name>
    <dbReference type="NCBI Taxonomy" id="464029"/>
    <lineage>
        <taxon>Bacteria</taxon>
        <taxon>Pseudomonadati</taxon>
        <taxon>Pseudomonadota</taxon>
        <taxon>Alphaproteobacteria</taxon>
        <taxon>Hyphomicrobiales</taxon>
        <taxon>Rhizobiaceae</taxon>
        <taxon>Rhizobium/Agrobacterium group</taxon>
        <taxon>Xaviernesmea</taxon>
    </lineage>
</organism>
<proteinExistence type="predicted"/>
<accession>A0A1Q9ARL4</accession>
<dbReference type="EMBL" id="MKIP01000059">
    <property type="protein sequence ID" value="OLP57935.1"/>
    <property type="molecule type" value="Genomic_DNA"/>
</dbReference>
<evidence type="ECO:0000313" key="3">
    <source>
        <dbReference type="Proteomes" id="UP000186364"/>
    </source>
</evidence>
<feature type="chain" id="PRO_5012344613" evidence="1">
    <location>
        <begin position="16"/>
        <end position="159"/>
    </location>
</feature>
<keyword evidence="3" id="KW-1185">Reference proteome</keyword>